<accession>A0A9Q8SA73</accession>
<evidence type="ECO:0000256" key="1">
    <source>
        <dbReference type="SAM" id="MobiDB-lite"/>
    </source>
</evidence>
<sequence>GAAKFSRFHAATEASKDWGDRTAPRPGKRTPLVDDHWITQEKLLTESSQKACSARSVESRRSDISYEGWLGGLRACVFPSNAMGMGSWIRVTLACLHRHSVVKVPIILLPFSAAETICSVTLAGSTWPSKPPKKDTND</sequence>
<gene>
    <name evidence="2" type="ORF">CLUP02_00368</name>
</gene>
<dbReference type="EMBL" id="CP019471">
    <property type="protein sequence ID" value="UQC73722.1"/>
    <property type="molecule type" value="Genomic_DNA"/>
</dbReference>
<organism evidence="2 3">
    <name type="scientific">Colletotrichum lupini</name>
    <dbReference type="NCBI Taxonomy" id="145971"/>
    <lineage>
        <taxon>Eukaryota</taxon>
        <taxon>Fungi</taxon>
        <taxon>Dikarya</taxon>
        <taxon>Ascomycota</taxon>
        <taxon>Pezizomycotina</taxon>
        <taxon>Sordariomycetes</taxon>
        <taxon>Hypocreomycetidae</taxon>
        <taxon>Glomerellales</taxon>
        <taxon>Glomerellaceae</taxon>
        <taxon>Colletotrichum</taxon>
        <taxon>Colletotrichum acutatum species complex</taxon>
    </lineage>
</organism>
<keyword evidence="3" id="KW-1185">Reference proteome</keyword>
<dbReference type="RefSeq" id="XP_049135375.1">
    <property type="nucleotide sequence ID" value="XM_049279418.1"/>
</dbReference>
<feature type="compositionally biased region" description="Basic and acidic residues" evidence="1">
    <location>
        <begin position="14"/>
        <end position="23"/>
    </location>
</feature>
<evidence type="ECO:0000313" key="2">
    <source>
        <dbReference type="EMBL" id="UQC73722.1"/>
    </source>
</evidence>
<feature type="region of interest" description="Disordered" evidence="1">
    <location>
        <begin position="1"/>
        <end position="32"/>
    </location>
</feature>
<evidence type="ECO:0000313" key="3">
    <source>
        <dbReference type="Proteomes" id="UP000830671"/>
    </source>
</evidence>
<dbReference type="AlphaFoldDB" id="A0A9Q8SA73"/>
<feature type="non-terminal residue" evidence="2">
    <location>
        <position position="1"/>
    </location>
</feature>
<dbReference type="GeneID" id="73334428"/>
<name>A0A9Q8SA73_9PEZI</name>
<proteinExistence type="predicted"/>
<protein>
    <submittedName>
        <fullName evidence="2">Uncharacterized protein</fullName>
    </submittedName>
</protein>
<dbReference type="KEGG" id="clup:CLUP02_00368"/>
<dbReference type="Proteomes" id="UP000830671">
    <property type="component" value="Chromosome 1"/>
</dbReference>
<reference evidence="2" key="1">
    <citation type="journal article" date="2021" name="Mol. Plant Microbe Interact.">
        <title>Complete Genome Sequence of the Plant-Pathogenic Fungus Colletotrichum lupini.</title>
        <authorList>
            <person name="Baroncelli R."/>
            <person name="Pensec F."/>
            <person name="Da Lio D."/>
            <person name="Boufleur T."/>
            <person name="Vicente I."/>
            <person name="Sarrocco S."/>
            <person name="Picot A."/>
            <person name="Baraldi E."/>
            <person name="Sukno S."/>
            <person name="Thon M."/>
            <person name="Le Floch G."/>
        </authorList>
    </citation>
    <scope>NUCLEOTIDE SEQUENCE</scope>
    <source>
        <strain evidence="2">IMI 504893</strain>
    </source>
</reference>